<dbReference type="SMART" id="SM00137">
    <property type="entry name" value="MAM"/>
    <property type="match status" value="1"/>
</dbReference>
<feature type="signal peptide" evidence="3">
    <location>
        <begin position="1"/>
        <end position="21"/>
    </location>
</feature>
<keyword evidence="2" id="KW-0812">Transmembrane</keyword>
<comment type="caution">
    <text evidence="5">The sequence shown here is derived from an EMBL/GenBank/DDBJ whole genome shotgun (WGS) entry which is preliminary data.</text>
</comment>
<dbReference type="PROSITE" id="PS00740">
    <property type="entry name" value="MAM_1"/>
    <property type="match status" value="1"/>
</dbReference>
<reference evidence="5" key="1">
    <citation type="submission" date="2018-11" db="EMBL/GenBank/DDBJ databases">
        <authorList>
            <person name="Alioto T."/>
            <person name="Alioto T."/>
        </authorList>
    </citation>
    <scope>NUCLEOTIDE SEQUENCE</scope>
</reference>
<evidence type="ECO:0000256" key="2">
    <source>
        <dbReference type="SAM" id="Phobius"/>
    </source>
</evidence>
<dbReference type="OrthoDB" id="6121716at2759"/>
<proteinExistence type="predicted"/>
<feature type="domain" description="MAM" evidence="4">
    <location>
        <begin position="110"/>
        <end position="272"/>
    </location>
</feature>
<dbReference type="PANTHER" id="PTHR23282">
    <property type="entry name" value="APICAL ENDOSOMAL GLYCOPROTEIN PRECURSOR"/>
    <property type="match status" value="1"/>
</dbReference>
<evidence type="ECO:0000256" key="1">
    <source>
        <dbReference type="SAM" id="MobiDB-lite"/>
    </source>
</evidence>
<protein>
    <recommendedName>
        <fullName evidence="4">MAM domain-containing protein</fullName>
    </recommendedName>
</protein>
<feature type="compositionally biased region" description="Basic and acidic residues" evidence="1">
    <location>
        <begin position="495"/>
        <end position="513"/>
    </location>
</feature>
<dbReference type="AlphaFoldDB" id="A0A8B6FC26"/>
<evidence type="ECO:0000313" key="6">
    <source>
        <dbReference type="Proteomes" id="UP000596742"/>
    </source>
</evidence>
<dbReference type="Gene3D" id="2.60.120.200">
    <property type="match status" value="1"/>
</dbReference>
<feature type="transmembrane region" description="Helical" evidence="2">
    <location>
        <begin position="464"/>
        <end position="487"/>
    </location>
</feature>
<dbReference type="GO" id="GO:0016020">
    <property type="term" value="C:membrane"/>
    <property type="evidence" value="ECO:0007669"/>
    <property type="project" value="InterPro"/>
</dbReference>
<accession>A0A8B6FC26</accession>
<evidence type="ECO:0000313" key="5">
    <source>
        <dbReference type="EMBL" id="VDI45866.1"/>
    </source>
</evidence>
<dbReference type="PROSITE" id="PS50060">
    <property type="entry name" value="MAM_2"/>
    <property type="match status" value="1"/>
</dbReference>
<keyword evidence="3" id="KW-0732">Signal</keyword>
<name>A0A8B6FC26_MYTGA</name>
<feature type="compositionally biased region" description="Polar residues" evidence="1">
    <location>
        <begin position="514"/>
        <end position="528"/>
    </location>
</feature>
<sequence>MKNKMTNILIFFCLWISLANTEKHSVTVPFNKTIPILCTGNTVIKLLNISVEENSKCAPVNCRLSEQEHFRTRNKCNGQRSCNITSNMPNSCLLELGFFSLSYSCLEIAHNCNFENSLCGWISSSKSNGLYIWKKGSGSTKTKLTGPSKDHTYVSETGFYVYSDASRGNKRDVARLTSGSIVSRHKQCLSFWYHMYGDDIGRLKVFQMNSLKGNKKRIFLKKANQSNAWHQATIDLKNVGIYQIRFEATHGNGPRGDIALDDISIVNKKCTDFISQCRSNADACKGTTNHLKSCQHVNGTYQLAECSNIYMNIDKSSLRFDPEFISTACSAIYQQINDSLCTNVSNWDLCTIDISTFVQNYPECFKRYTMKAEYECEDPQETVMNSSKFTEPVLTSQSETTPTLFDITTAQKTSEQLETTYLHLQTTDKSQTTIALIPLTSDNLDVTESGTSKSKSQKIVDPSIFAGLGVGAALCFGILIGLIILYCKRRSNKGKLGDDTKHSSDNAIHRKTDLPQTNNNITNKVSTETDPDYQHYYEIKDIKRLPLKVQAENDLADNQEYSIIDQNNTTKERHETTRPLNHSDYDIIVENLQSKKDNKTTDKNNKTTSLHGGDNYYTFIDPHTFEQNNEYDVLSSHNEISHPSLPEISSFANYVVLDPMETGFNRSTDQLCQDCKEDPIKFENSSRLNINGNELRLTSATSTTNVAMNSTVKGFSRTKRLTL</sequence>
<feature type="chain" id="PRO_5032692780" description="MAM domain-containing protein" evidence="3">
    <location>
        <begin position="22"/>
        <end position="723"/>
    </location>
</feature>
<dbReference type="PRINTS" id="PR00020">
    <property type="entry name" value="MAMDOMAIN"/>
</dbReference>
<dbReference type="SUPFAM" id="SSF49899">
    <property type="entry name" value="Concanavalin A-like lectins/glucanases"/>
    <property type="match status" value="1"/>
</dbReference>
<evidence type="ECO:0000259" key="4">
    <source>
        <dbReference type="PROSITE" id="PS50060"/>
    </source>
</evidence>
<keyword evidence="2" id="KW-0472">Membrane</keyword>
<evidence type="ECO:0000256" key="3">
    <source>
        <dbReference type="SAM" id="SignalP"/>
    </source>
</evidence>
<organism evidence="5 6">
    <name type="scientific">Mytilus galloprovincialis</name>
    <name type="common">Mediterranean mussel</name>
    <dbReference type="NCBI Taxonomy" id="29158"/>
    <lineage>
        <taxon>Eukaryota</taxon>
        <taxon>Metazoa</taxon>
        <taxon>Spiralia</taxon>
        <taxon>Lophotrochozoa</taxon>
        <taxon>Mollusca</taxon>
        <taxon>Bivalvia</taxon>
        <taxon>Autobranchia</taxon>
        <taxon>Pteriomorphia</taxon>
        <taxon>Mytilida</taxon>
        <taxon>Mytiloidea</taxon>
        <taxon>Mytilidae</taxon>
        <taxon>Mytilinae</taxon>
        <taxon>Mytilus</taxon>
    </lineage>
</organism>
<feature type="region of interest" description="Disordered" evidence="1">
    <location>
        <begin position="495"/>
        <end position="528"/>
    </location>
</feature>
<gene>
    <name evidence="5" type="ORF">MGAL_10B035424</name>
</gene>
<dbReference type="CDD" id="cd06263">
    <property type="entry name" value="MAM"/>
    <property type="match status" value="1"/>
</dbReference>
<dbReference type="InterPro" id="IPR051560">
    <property type="entry name" value="MAM_domain-containing"/>
</dbReference>
<keyword evidence="6" id="KW-1185">Reference proteome</keyword>
<dbReference type="Proteomes" id="UP000596742">
    <property type="component" value="Unassembled WGS sequence"/>
</dbReference>
<dbReference type="InterPro" id="IPR000998">
    <property type="entry name" value="MAM_dom"/>
</dbReference>
<dbReference type="PANTHER" id="PTHR23282:SF101">
    <property type="entry name" value="MAM DOMAIN-CONTAINING PROTEIN"/>
    <property type="match status" value="1"/>
</dbReference>
<keyword evidence="2" id="KW-1133">Transmembrane helix</keyword>
<dbReference type="InterPro" id="IPR013320">
    <property type="entry name" value="ConA-like_dom_sf"/>
</dbReference>
<dbReference type="EMBL" id="UYJE01006417">
    <property type="protein sequence ID" value="VDI45866.1"/>
    <property type="molecule type" value="Genomic_DNA"/>
</dbReference>
<dbReference type="Pfam" id="PF00629">
    <property type="entry name" value="MAM"/>
    <property type="match status" value="1"/>
</dbReference>